<feature type="domain" description="Integrase catalytic" evidence="3">
    <location>
        <begin position="816"/>
        <end position="905"/>
    </location>
</feature>
<dbReference type="Gene3D" id="3.30.420.10">
    <property type="entry name" value="Ribonuclease H-like superfamily/Ribonuclease H"/>
    <property type="match status" value="1"/>
</dbReference>
<evidence type="ECO:0000313" key="4">
    <source>
        <dbReference type="EMBL" id="CAK9055549.1"/>
    </source>
</evidence>
<dbReference type="InterPro" id="IPR001584">
    <property type="entry name" value="Integrase_cat-core"/>
</dbReference>
<sequence>RMKSRKLILLFHPQPAMKRTPLVEAVCTGSEGQDEPLGIGGCNGLLEVTVVSGEVPLLLPVKLLKQLGAVVDFKRFKFTFSEEAIELPLIELASGHVTIDICNFSPSGFRVPEQAPFDDADFQRSSMTQAMLAQFDQCPRSWRDLHPLSTLCIMSQLLERTGRLMGDREKNASPADVVMKGQARRPKMALKNWRVVLDKLFIIMAFVERQALVKEWLPSLALSELFTLQSKQEDDSLEAIYAKIITTAKPLAPLKSKEKPTVSASSCIHPKNQLKGGGNKTASYVTCKMCHSRWESPLQASEIKEDLKKQKQGLLSQTKTALTLKKKEEAVTEKDIDPQGAAVVQNLQQLLREEREQAASQKMEVMKELEQQRLVMREKEVQMQAMMSSVMNQKEAVEKMLEEKSQSSQEYVKVPMKTEGPLGEEPLCHCQLIAYKLRWLAEEGSTKKERHFWVCKTGQCEYFQWEDKRPEAQQKPKDSIQEECWKRRVHPHSGQRLSEGWAEAKTKKGRQALRRMQAGMNPHFEAPQVFQVEVREGEWEDKWVPLHEDRAIRVPTEMRTRTALEDFFGAEKETQLNHKQRKEVMKGLSKVSEVFSPPRIAAQAGKDGLRQGSSFDLITGWDLSNEADRKKMWRALKEEDPILLILCPPCTAFSARQSLNFPRMDKGKVAVMIQTGMEHLELAMALAKWQHRRGRYFLFEHPASASSWKEATVEEVESLEGVEVVSTDMCMYGMNVNGLGLNKKPTKLMSNSEEEKSLVMKLHRGLGHPQKAEFVRFMRAARIRGEIIRWAYQEFTCPACQARSRPKAARPAAIPRTYQPGRVLGIDLIFLPEVGGERLFPALSMVDWGSNYQMVERVTDKQPGTIWSTLWSTWGRTFGLPEVIISDAGKEFSSQFMQLAASHGILRGRTEEQNDMEPTTKSCWRKPEKKLSPPQEHQLLMQEVEMTKNRFSNRSGFSPVQRQIGQWPRVPSNLLSDDVIDPGLMNGAVVDDMERMLEMRRIAQKAFIEHNAKEALNRVEQGRSRAPQGCQAGDYVYVYRVPRAKKRKHEGSLPSSERTPNKATWVGPGTLIAVDGASLWVSMFGELWRVAREQCRKATNVEKQGIEEAMRSCQELKNRKLKTLQEIKKFELPAKEQAMKKLEPEQKEKLRPEEQLKASGGKESRRGGNLSQEVDLSKEDEKDLEEWKVEDKSEFDKIQRSKAIEVLSPEESRKIREELRKEGKEDRILPSRMARRYKPAEQPGVPPSKKSRLCIRGDKDPDILELDRFSPTVNTMNLNVMLQIAINAGMTISIGDLKSAFCQSDPLERANGPLYFRQPSEGISGLHPEQICKIVAGCYGLVDAPLHWRKTLLKALGKLGFKESRLDPCIYKLYEEGRLMGLLAIEVDDILACGKGKFHEKMKQLRSQFTFGKCVNLKEEKEGASFNGRRLRQDEEGTLHIDMQKFIEERLEEIPIDKERKKEKKEEVNERERTQARAVCGSLNWLSKEGRPDAAGPSSLMSSRLTTMKVEDLCCLNEVIKQLKNSSNLCLKVQPLTKMRLAVITDASFGNDGFHSQGRQMIVAHEEGLQEGRKVKANLLWWRSAKLQRVVNSTLAAETQSLSKGMGDLLWMKVLFKELEEEKFNMYDWPSSLAKEEVVAMATCENGELQRCLAIVDAKSLFDYLSKQTIGGQDKRTAIEIQIIRQELAALNGEIRWIDHPAMVADCLTKVKGSTDPLFSFLRSGCFCIAAEEEHLKKRKEDRSLGISNAQIRAGVNKSLGSCKNGMSSMSTP</sequence>
<feature type="region of interest" description="Disordered" evidence="2">
    <location>
        <begin position="912"/>
        <end position="931"/>
    </location>
</feature>
<dbReference type="EMBL" id="CAXAMN010020003">
    <property type="protein sequence ID" value="CAK9055549.1"/>
    <property type="molecule type" value="Genomic_DNA"/>
</dbReference>
<dbReference type="InterPro" id="IPR012337">
    <property type="entry name" value="RNaseH-like_sf"/>
</dbReference>
<comment type="caution">
    <text evidence="4">The sequence shown here is derived from an EMBL/GenBank/DDBJ whole genome shotgun (WGS) entry which is preliminary data.</text>
</comment>
<evidence type="ECO:0000256" key="2">
    <source>
        <dbReference type="SAM" id="MobiDB-lite"/>
    </source>
</evidence>
<dbReference type="PROSITE" id="PS50994">
    <property type="entry name" value="INTEGRASE"/>
    <property type="match status" value="1"/>
</dbReference>
<feature type="coiled-coil region" evidence="1">
    <location>
        <begin position="344"/>
        <end position="410"/>
    </location>
</feature>
<dbReference type="SUPFAM" id="SSF53098">
    <property type="entry name" value="Ribonuclease H-like"/>
    <property type="match status" value="1"/>
</dbReference>
<dbReference type="InterPro" id="IPR013103">
    <property type="entry name" value="RVT_2"/>
</dbReference>
<dbReference type="Proteomes" id="UP001642484">
    <property type="component" value="Unassembled WGS sequence"/>
</dbReference>
<reference evidence="4 5" key="1">
    <citation type="submission" date="2024-02" db="EMBL/GenBank/DDBJ databases">
        <authorList>
            <person name="Chen Y."/>
            <person name="Shah S."/>
            <person name="Dougan E. K."/>
            <person name="Thang M."/>
            <person name="Chan C."/>
        </authorList>
    </citation>
    <scope>NUCLEOTIDE SEQUENCE [LARGE SCALE GENOMIC DNA]</scope>
</reference>
<feature type="non-terminal residue" evidence="4">
    <location>
        <position position="1"/>
    </location>
</feature>
<keyword evidence="5" id="KW-1185">Reference proteome</keyword>
<accession>A0ABP0MXV2</accession>
<evidence type="ECO:0000256" key="1">
    <source>
        <dbReference type="SAM" id="Coils"/>
    </source>
</evidence>
<gene>
    <name evidence="4" type="ORF">CCMP2556_LOCUS27634</name>
</gene>
<organism evidence="4 5">
    <name type="scientific">Durusdinium trenchii</name>
    <dbReference type="NCBI Taxonomy" id="1381693"/>
    <lineage>
        <taxon>Eukaryota</taxon>
        <taxon>Sar</taxon>
        <taxon>Alveolata</taxon>
        <taxon>Dinophyceae</taxon>
        <taxon>Suessiales</taxon>
        <taxon>Symbiodiniaceae</taxon>
        <taxon>Durusdinium</taxon>
    </lineage>
</organism>
<keyword evidence="1" id="KW-0175">Coiled coil</keyword>
<proteinExistence type="predicted"/>
<evidence type="ECO:0000313" key="5">
    <source>
        <dbReference type="Proteomes" id="UP001642484"/>
    </source>
</evidence>
<name>A0ABP0MXV2_9DINO</name>
<dbReference type="Pfam" id="PF07727">
    <property type="entry name" value="RVT_2"/>
    <property type="match status" value="1"/>
</dbReference>
<feature type="region of interest" description="Disordered" evidence="2">
    <location>
        <begin position="1135"/>
        <end position="1183"/>
    </location>
</feature>
<feature type="compositionally biased region" description="Basic and acidic residues" evidence="2">
    <location>
        <begin position="1135"/>
        <end position="1166"/>
    </location>
</feature>
<dbReference type="InterPro" id="IPR036397">
    <property type="entry name" value="RNaseH_sf"/>
</dbReference>
<protein>
    <recommendedName>
        <fullName evidence="3">Integrase catalytic domain-containing protein</fullName>
    </recommendedName>
</protein>
<evidence type="ECO:0000259" key="3">
    <source>
        <dbReference type="PROSITE" id="PS50994"/>
    </source>
</evidence>